<protein>
    <recommendedName>
        <fullName evidence="5">Lipoprotein</fullName>
    </recommendedName>
</protein>
<evidence type="ECO:0000256" key="2">
    <source>
        <dbReference type="SAM" id="SignalP"/>
    </source>
</evidence>
<keyword evidence="4" id="KW-1185">Reference proteome</keyword>
<evidence type="ECO:0000313" key="4">
    <source>
        <dbReference type="Proteomes" id="UP001298424"/>
    </source>
</evidence>
<keyword evidence="2" id="KW-0732">Signal</keyword>
<evidence type="ECO:0000256" key="1">
    <source>
        <dbReference type="SAM" id="MobiDB-lite"/>
    </source>
</evidence>
<evidence type="ECO:0000313" key="3">
    <source>
        <dbReference type="EMBL" id="MCG6503464.1"/>
    </source>
</evidence>
<comment type="caution">
    <text evidence="3">The sequence shown here is derived from an EMBL/GenBank/DDBJ whole genome shotgun (WGS) entry which is preliminary data.</text>
</comment>
<feature type="signal peptide" evidence="2">
    <location>
        <begin position="1"/>
        <end position="23"/>
    </location>
</feature>
<dbReference type="RefSeq" id="WP_238745828.1">
    <property type="nucleotide sequence ID" value="NZ_JAKOOW010000009.1"/>
</dbReference>
<accession>A0ABS9NKX6</accession>
<feature type="compositionally biased region" description="Basic and acidic residues" evidence="1">
    <location>
        <begin position="28"/>
        <end position="51"/>
    </location>
</feature>
<reference evidence="3 4" key="1">
    <citation type="submission" date="2022-02" db="EMBL/GenBank/DDBJ databases">
        <title>Genome sequence data of Kingella unionensis sp. nov. strain CICC 24913 (CCUG 75125).</title>
        <authorList>
            <person name="Xiao M."/>
        </authorList>
    </citation>
    <scope>NUCLEOTIDE SEQUENCE [LARGE SCALE GENOMIC DNA]</scope>
    <source>
        <strain evidence="3 4">CICC 24913</strain>
    </source>
</reference>
<gene>
    <name evidence="3" type="ORF">MB824_03005</name>
</gene>
<dbReference type="Proteomes" id="UP001298424">
    <property type="component" value="Unassembled WGS sequence"/>
</dbReference>
<organism evidence="3 4">
    <name type="scientific">Kingella pumchi</name>
    <dbReference type="NCBI Taxonomy" id="2779506"/>
    <lineage>
        <taxon>Bacteria</taxon>
        <taxon>Pseudomonadati</taxon>
        <taxon>Pseudomonadota</taxon>
        <taxon>Betaproteobacteria</taxon>
        <taxon>Neisseriales</taxon>
        <taxon>Neisseriaceae</taxon>
        <taxon>Kingella</taxon>
    </lineage>
</organism>
<feature type="region of interest" description="Disordered" evidence="1">
    <location>
        <begin position="28"/>
        <end position="73"/>
    </location>
</feature>
<name>A0ABS9NKX6_9NEIS</name>
<evidence type="ECO:0008006" key="5">
    <source>
        <dbReference type="Google" id="ProtNLM"/>
    </source>
</evidence>
<dbReference type="Gene3D" id="1.10.287.700">
    <property type="entry name" value="Helix hairpin bin"/>
    <property type="match status" value="1"/>
</dbReference>
<feature type="chain" id="PRO_5047174546" description="Lipoprotein" evidence="2">
    <location>
        <begin position="24"/>
        <end position="73"/>
    </location>
</feature>
<dbReference type="PROSITE" id="PS51257">
    <property type="entry name" value="PROKAR_LIPOPROTEIN"/>
    <property type="match status" value="1"/>
</dbReference>
<proteinExistence type="predicted"/>
<sequence length="73" mass="7779">MKKVFALALFSLGLAACSSTWHGAKEDTARNVERTGEGLEKGWDKTKEAVRKGGNAVGRGLSNVGEKIEDATE</sequence>
<dbReference type="EMBL" id="JAKOOW010000009">
    <property type="protein sequence ID" value="MCG6503464.1"/>
    <property type="molecule type" value="Genomic_DNA"/>
</dbReference>